<organism evidence="3 4">
    <name type="scientific">Phocoenobacter atlanticus subsp. atlanticus</name>
    <dbReference type="NCBI Taxonomy" id="3061285"/>
    <lineage>
        <taxon>Bacteria</taxon>
        <taxon>Pseudomonadati</taxon>
        <taxon>Pseudomonadota</taxon>
        <taxon>Gammaproteobacteria</taxon>
        <taxon>Pasteurellales</taxon>
        <taxon>Pasteurellaceae</taxon>
        <taxon>Phocoenobacter</taxon>
        <taxon>Phocoenobacter atlanticus</taxon>
    </lineage>
</organism>
<protein>
    <submittedName>
        <fullName evidence="3">TIGR01621 family pseudouridine synthase</fullName>
    </submittedName>
</protein>
<dbReference type="PANTHER" id="PTHR21600:SF87">
    <property type="entry name" value="RNA PSEUDOURIDYLATE SYNTHASE DOMAIN-CONTAINING PROTEIN 1"/>
    <property type="match status" value="1"/>
</dbReference>
<comment type="similarity">
    <text evidence="1">Belongs to the pseudouridine synthase RluA family.</text>
</comment>
<dbReference type="CDD" id="cd02869">
    <property type="entry name" value="PseudoU_synth_RluA_like"/>
    <property type="match status" value="1"/>
</dbReference>
<dbReference type="PANTHER" id="PTHR21600">
    <property type="entry name" value="MITOCHONDRIAL RNA PSEUDOURIDINE SYNTHASE"/>
    <property type="match status" value="1"/>
</dbReference>
<dbReference type="GO" id="GO:0009982">
    <property type="term" value="F:pseudouridine synthase activity"/>
    <property type="evidence" value="ECO:0007669"/>
    <property type="project" value="InterPro"/>
</dbReference>
<sequence length="209" mass="23963">MYQKFTICYQNNDFIVINKPAGISVHKDNEETGLTSQLAQQLGIKQVWLVHRLDKVTSGLLILALKREVAVTFSQLFANHQIQKTYWALATDKPRKKQGKIVGDMERSRNGAWKLCHSKQNPAITQFHSRSIEPNLRHFILQPKTGKTHQLRVAMKSLGSPILGDKLYGGENADRVYLHAYRLEFIYQNQPIKISCVPQKGVLWQKLDI</sequence>
<dbReference type="InterPro" id="IPR020103">
    <property type="entry name" value="PsdUridine_synth_cat_dom_sf"/>
</dbReference>
<dbReference type="InterPro" id="IPR006508">
    <property type="entry name" value="PsdUridine_synth_RluA-like"/>
</dbReference>
<evidence type="ECO:0000313" key="3">
    <source>
        <dbReference type="EMBL" id="MDP8149172.1"/>
    </source>
</evidence>
<dbReference type="EMBL" id="JASAXT010000017">
    <property type="protein sequence ID" value="MDP8149172.1"/>
    <property type="molecule type" value="Genomic_DNA"/>
</dbReference>
<comment type="caution">
    <text evidence="3">The sequence shown here is derived from an EMBL/GenBank/DDBJ whole genome shotgun (WGS) entry which is preliminary data.</text>
</comment>
<dbReference type="Pfam" id="PF00849">
    <property type="entry name" value="PseudoU_synth_2"/>
    <property type="match status" value="1"/>
</dbReference>
<dbReference type="InterPro" id="IPR006224">
    <property type="entry name" value="PsdUridine_synth_RluA-like_CS"/>
</dbReference>
<name>A0AAW8CJG8_9PAST</name>
<evidence type="ECO:0000256" key="1">
    <source>
        <dbReference type="ARBA" id="ARBA00010876"/>
    </source>
</evidence>
<dbReference type="PROSITE" id="PS01129">
    <property type="entry name" value="PSI_RLU"/>
    <property type="match status" value="1"/>
</dbReference>
<keyword evidence="4" id="KW-1185">Reference proteome</keyword>
<dbReference type="InterPro" id="IPR050188">
    <property type="entry name" value="RluA_PseudoU_synthase"/>
</dbReference>
<dbReference type="RefSeq" id="WP_306352002.1">
    <property type="nucleotide sequence ID" value="NZ_JASAWV010000018.1"/>
</dbReference>
<dbReference type="InterPro" id="IPR006145">
    <property type="entry name" value="PsdUridine_synth_RsuA/RluA"/>
</dbReference>
<proteinExistence type="inferred from homology"/>
<reference evidence="3 4" key="1">
    <citation type="journal article" date="2023" name="Front. Microbiol.">
        <title>Phylogeography and host specificity of Pasteurellaceae pathogenic to sea-farmed fish in the north-east Atlantic.</title>
        <authorList>
            <person name="Gulla S."/>
            <person name="Colquhoun D.J."/>
            <person name="Olsen A.B."/>
            <person name="Spilsberg B."/>
            <person name="Lagesen K."/>
            <person name="Aakesson C.P."/>
            <person name="Strom S."/>
            <person name="Manji F."/>
            <person name="Birkbeck T.H."/>
            <person name="Nilsen H.K."/>
        </authorList>
    </citation>
    <scope>NUCLEOTIDE SEQUENCE [LARGE SCALE GENOMIC DNA]</scope>
    <source>
        <strain evidence="3 4">NVIB3131</strain>
    </source>
</reference>
<dbReference type="AlphaFoldDB" id="A0AAW8CJG8"/>
<dbReference type="GO" id="GO:0140098">
    <property type="term" value="F:catalytic activity, acting on RNA"/>
    <property type="evidence" value="ECO:0007669"/>
    <property type="project" value="UniProtKB-ARBA"/>
</dbReference>
<dbReference type="NCBIfam" id="TIGR01621">
    <property type="entry name" value="RluA-like"/>
    <property type="match status" value="1"/>
</dbReference>
<evidence type="ECO:0000259" key="2">
    <source>
        <dbReference type="Pfam" id="PF00849"/>
    </source>
</evidence>
<dbReference type="GO" id="GO:0003723">
    <property type="term" value="F:RNA binding"/>
    <property type="evidence" value="ECO:0007669"/>
    <property type="project" value="InterPro"/>
</dbReference>
<evidence type="ECO:0000313" key="4">
    <source>
        <dbReference type="Proteomes" id="UP001226020"/>
    </source>
</evidence>
<dbReference type="SUPFAM" id="SSF55120">
    <property type="entry name" value="Pseudouridine synthase"/>
    <property type="match status" value="1"/>
</dbReference>
<dbReference type="GO" id="GO:0000455">
    <property type="term" value="P:enzyme-directed rRNA pseudouridine synthesis"/>
    <property type="evidence" value="ECO:0007669"/>
    <property type="project" value="TreeGrafter"/>
</dbReference>
<accession>A0AAW8CJG8</accession>
<dbReference type="Gene3D" id="3.30.2350.10">
    <property type="entry name" value="Pseudouridine synthase"/>
    <property type="match status" value="1"/>
</dbReference>
<feature type="domain" description="Pseudouridine synthase RsuA/RluA-like" evidence="2">
    <location>
        <begin position="13"/>
        <end position="156"/>
    </location>
</feature>
<gene>
    <name evidence="3" type="ORF">QJU57_08810</name>
</gene>
<dbReference type="Proteomes" id="UP001226020">
    <property type="component" value="Unassembled WGS sequence"/>
</dbReference>